<evidence type="ECO:0000313" key="4">
    <source>
        <dbReference type="Proteomes" id="UP000327000"/>
    </source>
</evidence>
<dbReference type="InterPro" id="IPR010640">
    <property type="entry name" value="Low_temperature_requirement_A"/>
</dbReference>
<dbReference type="PANTHER" id="PTHR36840:SF1">
    <property type="entry name" value="BLL5714 PROTEIN"/>
    <property type="match status" value="1"/>
</dbReference>
<feature type="transmembrane region" description="Helical" evidence="2">
    <location>
        <begin position="319"/>
        <end position="340"/>
    </location>
</feature>
<feature type="transmembrane region" description="Helical" evidence="2">
    <location>
        <begin position="36"/>
        <end position="57"/>
    </location>
</feature>
<accession>A0A5N5W2E7</accession>
<reference evidence="3 4" key="1">
    <citation type="journal article" date="2019" name="Microb. Cell Fact.">
        <title>Exploring novel herbicidin analogues by transcriptional regulator overexpression and MS/MS molecular networking.</title>
        <authorList>
            <person name="Shi Y."/>
            <person name="Gu R."/>
            <person name="Li Y."/>
            <person name="Wang X."/>
            <person name="Ren W."/>
            <person name="Li X."/>
            <person name="Wang L."/>
            <person name="Xie Y."/>
            <person name="Hong B."/>
        </authorList>
    </citation>
    <scope>NUCLEOTIDE SEQUENCE [LARGE SCALE GENOMIC DNA]</scope>
    <source>
        <strain evidence="3 4">US-43</strain>
    </source>
</reference>
<name>A0A5N5W2E7_STRMB</name>
<dbReference type="EMBL" id="VOKX01000108">
    <property type="protein sequence ID" value="KAB7835331.1"/>
    <property type="molecule type" value="Genomic_DNA"/>
</dbReference>
<evidence type="ECO:0000256" key="2">
    <source>
        <dbReference type="SAM" id="Phobius"/>
    </source>
</evidence>
<gene>
    <name evidence="3" type="ORF">FRZ00_27270</name>
</gene>
<protein>
    <submittedName>
        <fullName evidence="3">Low temperature requirement protein A</fullName>
    </submittedName>
</protein>
<dbReference type="PANTHER" id="PTHR36840">
    <property type="entry name" value="BLL5714 PROTEIN"/>
    <property type="match status" value="1"/>
</dbReference>
<feature type="transmembrane region" description="Helical" evidence="2">
    <location>
        <begin position="282"/>
        <end position="307"/>
    </location>
</feature>
<feature type="transmembrane region" description="Helical" evidence="2">
    <location>
        <begin position="95"/>
        <end position="115"/>
    </location>
</feature>
<feature type="transmembrane region" description="Helical" evidence="2">
    <location>
        <begin position="246"/>
        <end position="270"/>
    </location>
</feature>
<evidence type="ECO:0000313" key="3">
    <source>
        <dbReference type="EMBL" id="KAB7835331.1"/>
    </source>
</evidence>
<dbReference type="Proteomes" id="UP000327000">
    <property type="component" value="Unassembled WGS sequence"/>
</dbReference>
<dbReference type="Pfam" id="PF06772">
    <property type="entry name" value="LtrA"/>
    <property type="match status" value="1"/>
</dbReference>
<dbReference type="AlphaFoldDB" id="A0A5N5W2E7"/>
<sequence length="415" mass="44917">MSDTPRRRLAAGSGVLRRMTTRGRDEEHRVATPLELFFDLCFVVAVAQAGGQLVHALVEAHPGHGVQGYLMMFFAIWWAWMNFTWFASAYDTDDVLFRGMTLVQIAGVLVFAAGIPRAFDSGDFRVIWFGYLVMRLAMVAQWLRAGLSTTGRERRTALRYAAGVSACQVGWLGLLFLPDGARSWLFLGMAICEMAVPVWAERDYQTGWHPHHIAERYGLFTIIVLGETVSAATVAVQSAVDEHRALGVLLPIAAGGLLIIFAAYWIYFAVPIHLHLISNRQAFLWGYGHYLVFGSVAAIGAGIEVAIEEATGKAHVSTFAASGTVTLAAALFMFTVWLIHSRHQKRGPLQQAVLPVSAVLVLACTFAGRWAVLLAGAVATATVAVGVTLTARGGTALGQEEERGGGSEEAGRDRG</sequence>
<keyword evidence="2" id="KW-0472">Membrane</keyword>
<proteinExistence type="predicted"/>
<feature type="transmembrane region" description="Helical" evidence="2">
    <location>
        <begin position="69"/>
        <end position="88"/>
    </location>
</feature>
<feature type="transmembrane region" description="Helical" evidence="2">
    <location>
        <begin position="157"/>
        <end position="177"/>
    </location>
</feature>
<comment type="caution">
    <text evidence="3">The sequence shown here is derived from an EMBL/GenBank/DDBJ whole genome shotgun (WGS) entry which is preliminary data.</text>
</comment>
<evidence type="ECO:0000256" key="1">
    <source>
        <dbReference type="SAM" id="MobiDB-lite"/>
    </source>
</evidence>
<feature type="region of interest" description="Disordered" evidence="1">
    <location>
        <begin position="396"/>
        <end position="415"/>
    </location>
</feature>
<keyword evidence="2" id="KW-1133">Transmembrane helix</keyword>
<feature type="transmembrane region" description="Helical" evidence="2">
    <location>
        <begin position="127"/>
        <end position="145"/>
    </location>
</feature>
<feature type="transmembrane region" description="Helical" evidence="2">
    <location>
        <begin position="220"/>
        <end position="240"/>
    </location>
</feature>
<feature type="transmembrane region" description="Helical" evidence="2">
    <location>
        <begin position="352"/>
        <end position="372"/>
    </location>
</feature>
<organism evidence="3 4">
    <name type="scientific">Streptomyces mobaraensis</name>
    <name type="common">Streptoverticillium mobaraense</name>
    <dbReference type="NCBI Taxonomy" id="35621"/>
    <lineage>
        <taxon>Bacteria</taxon>
        <taxon>Bacillati</taxon>
        <taxon>Actinomycetota</taxon>
        <taxon>Actinomycetes</taxon>
        <taxon>Kitasatosporales</taxon>
        <taxon>Streptomycetaceae</taxon>
        <taxon>Streptomyces</taxon>
    </lineage>
</organism>
<feature type="compositionally biased region" description="Basic and acidic residues" evidence="1">
    <location>
        <begin position="400"/>
        <end position="415"/>
    </location>
</feature>
<keyword evidence="2" id="KW-0812">Transmembrane</keyword>
<dbReference type="OrthoDB" id="7698234at2"/>
<keyword evidence="4" id="KW-1185">Reference proteome</keyword>
<dbReference type="RefSeq" id="WP_152265374.1">
    <property type="nucleotide sequence ID" value="NZ_VOKX01000108.1"/>
</dbReference>